<protein>
    <submittedName>
        <fullName evidence="1">Uncharacterized protein</fullName>
    </submittedName>
</protein>
<sequence length="48" mass="5956">MLNYLTGDKFVQNRVKKEMDRYKKELGKKMGQYKLWKAELIENLYTRR</sequence>
<dbReference type="AlphaFoldDB" id="A0A7G6E2A6"/>
<organism evidence="1 2">
    <name type="scientific">Thermanaerosceptrum fracticalcis</name>
    <dbReference type="NCBI Taxonomy" id="1712410"/>
    <lineage>
        <taxon>Bacteria</taxon>
        <taxon>Bacillati</taxon>
        <taxon>Bacillota</taxon>
        <taxon>Clostridia</taxon>
        <taxon>Eubacteriales</taxon>
        <taxon>Peptococcaceae</taxon>
        <taxon>Thermanaerosceptrum</taxon>
    </lineage>
</organism>
<evidence type="ECO:0000313" key="2">
    <source>
        <dbReference type="Proteomes" id="UP000515847"/>
    </source>
</evidence>
<accession>A0A7G6E2A6</accession>
<dbReference type="RefSeq" id="WP_153802177.1">
    <property type="nucleotide sequence ID" value="NZ_CP045798.1"/>
</dbReference>
<evidence type="ECO:0000313" key="1">
    <source>
        <dbReference type="EMBL" id="QNB46210.1"/>
    </source>
</evidence>
<proteinExistence type="predicted"/>
<keyword evidence="2" id="KW-1185">Reference proteome</keyword>
<dbReference type="EMBL" id="CP045798">
    <property type="protein sequence ID" value="QNB46210.1"/>
    <property type="molecule type" value="Genomic_DNA"/>
</dbReference>
<dbReference type="Proteomes" id="UP000515847">
    <property type="component" value="Chromosome"/>
</dbReference>
<name>A0A7G6E2A6_THEFR</name>
<gene>
    <name evidence="1" type="ORF">BR63_07725</name>
</gene>
<reference evidence="1 2" key="1">
    <citation type="journal article" date="2019" name="Front. Microbiol.">
        <title>Thermoanaerosceptrum fracticalcis gen. nov. sp. nov., a Novel Fumarate-Fermenting Microorganism From a Deep Fractured Carbonate Aquifer of the US Great Basin.</title>
        <authorList>
            <person name="Hamilton-Brehm S.D."/>
            <person name="Stewart L.E."/>
            <person name="Zavarin M."/>
            <person name="Caldwell M."/>
            <person name="Lawson P.A."/>
            <person name="Onstott T.C."/>
            <person name="Grzymski J."/>
            <person name="Neveux I."/>
            <person name="Lollar B.S."/>
            <person name="Russell C.E."/>
            <person name="Moser D.P."/>
        </authorList>
    </citation>
    <scope>NUCLEOTIDE SEQUENCE [LARGE SCALE GENOMIC DNA]</scope>
    <source>
        <strain evidence="1 2">DRI-13</strain>
    </source>
</reference>
<dbReference type="KEGG" id="tfr:BR63_07725"/>